<comment type="caution">
    <text evidence="3">The sequence shown here is derived from an EMBL/GenBank/DDBJ whole genome shotgun (WGS) entry which is preliminary data.</text>
</comment>
<feature type="transmembrane region" description="Helical" evidence="1">
    <location>
        <begin position="510"/>
        <end position="530"/>
    </location>
</feature>
<protein>
    <submittedName>
        <fullName evidence="3">M28 family peptidase</fullName>
    </submittedName>
</protein>
<feature type="transmembrane region" description="Helical" evidence="1">
    <location>
        <begin position="7"/>
        <end position="27"/>
    </location>
</feature>
<dbReference type="InterPro" id="IPR045175">
    <property type="entry name" value="M28_fam"/>
</dbReference>
<proteinExistence type="predicted"/>
<dbReference type="AlphaFoldDB" id="A0A9D9HT77"/>
<evidence type="ECO:0000313" key="4">
    <source>
        <dbReference type="Proteomes" id="UP000823641"/>
    </source>
</evidence>
<feature type="transmembrane region" description="Helical" evidence="1">
    <location>
        <begin position="338"/>
        <end position="356"/>
    </location>
</feature>
<feature type="transmembrane region" description="Helical" evidence="1">
    <location>
        <begin position="371"/>
        <end position="393"/>
    </location>
</feature>
<dbReference type="GO" id="GO:0006508">
    <property type="term" value="P:proteolysis"/>
    <property type="evidence" value="ECO:0007669"/>
    <property type="project" value="InterPro"/>
</dbReference>
<reference evidence="3" key="1">
    <citation type="submission" date="2020-10" db="EMBL/GenBank/DDBJ databases">
        <authorList>
            <person name="Gilroy R."/>
        </authorList>
    </citation>
    <scope>NUCLEOTIDE SEQUENCE</scope>
    <source>
        <strain evidence="3">G3-3990</strain>
    </source>
</reference>
<feature type="transmembrane region" description="Helical" evidence="1">
    <location>
        <begin position="413"/>
        <end position="430"/>
    </location>
</feature>
<gene>
    <name evidence="3" type="ORF">IAA73_05570</name>
</gene>
<dbReference type="InterPro" id="IPR007484">
    <property type="entry name" value="Peptidase_M28"/>
</dbReference>
<feature type="domain" description="Peptidase M28" evidence="2">
    <location>
        <begin position="100"/>
        <end position="295"/>
    </location>
</feature>
<dbReference type="Proteomes" id="UP000823641">
    <property type="component" value="Unassembled WGS sequence"/>
</dbReference>
<keyword evidence="1" id="KW-0472">Membrane</keyword>
<feature type="transmembrane region" description="Helical" evidence="1">
    <location>
        <begin position="460"/>
        <end position="479"/>
    </location>
</feature>
<dbReference type="GO" id="GO:0008235">
    <property type="term" value="F:metalloexopeptidase activity"/>
    <property type="evidence" value="ECO:0007669"/>
    <property type="project" value="InterPro"/>
</dbReference>
<dbReference type="PANTHER" id="PTHR12147">
    <property type="entry name" value="METALLOPEPTIDASE M28 FAMILY MEMBER"/>
    <property type="match status" value="1"/>
</dbReference>
<sequence>MKQYTKYFVLGLITLFAIIATFSSLYYPPLHNKKYNFHTKNVVDDIAVIAQTPHSVEHPNERAKIRDYLVARLRELGGDVRIFHEDSVKNYVTGHTYVDNIVADFAPSATENISYILLIAHYDSRFAQDVRGTTVYSFGAADDGYGVGICLELARGALTYRNEWSNGIRILLTDCEEPKMVGMKTIYANHPELFEDVALACNIDARGVKGPALLFETSPQNNKIMELYKEAQYPYGYSLTASVYRVLPNNTDFSIIKNDIAGLNFSVIDNLRYYHTDKDHFDNISPRSIAHYGGQLAPIIKEYLTNPSYTKESFKGEEDAVYFTLPPFGMCLYNRTTWLISNLIILLLSIWALVIMKRHGNLKFGNAMKEAGIITGIALAWACLGTAVAYLVSKAYGLAFNPVDIRYVGCDNLLLFLLLAGLVASIVWVWKKMQFNGSGTIITLILLSILSYLFLNGENFFFLIPLLCISFTIVLYRLIRWNIWGYFAFIPLLLYAISMGYIFYTALTIGSVGVLLFVGCYVLTSVLCILKCIK</sequence>
<name>A0A9D9HT77_9BACT</name>
<dbReference type="PANTHER" id="PTHR12147:SF26">
    <property type="entry name" value="PEPTIDASE M28 DOMAIN-CONTAINING PROTEIN"/>
    <property type="match status" value="1"/>
</dbReference>
<dbReference type="Gene3D" id="3.40.630.10">
    <property type="entry name" value="Zn peptidases"/>
    <property type="match status" value="1"/>
</dbReference>
<dbReference type="EMBL" id="JADIMG010000055">
    <property type="protein sequence ID" value="MBO8459787.1"/>
    <property type="molecule type" value="Genomic_DNA"/>
</dbReference>
<feature type="transmembrane region" description="Helical" evidence="1">
    <location>
        <begin position="486"/>
        <end position="504"/>
    </location>
</feature>
<evidence type="ECO:0000313" key="3">
    <source>
        <dbReference type="EMBL" id="MBO8459787.1"/>
    </source>
</evidence>
<dbReference type="Pfam" id="PF04389">
    <property type="entry name" value="Peptidase_M28"/>
    <property type="match status" value="1"/>
</dbReference>
<reference evidence="3" key="2">
    <citation type="journal article" date="2021" name="PeerJ">
        <title>Extensive microbial diversity within the chicken gut microbiome revealed by metagenomics and culture.</title>
        <authorList>
            <person name="Gilroy R."/>
            <person name="Ravi A."/>
            <person name="Getino M."/>
            <person name="Pursley I."/>
            <person name="Horton D.L."/>
            <person name="Alikhan N.F."/>
            <person name="Baker D."/>
            <person name="Gharbi K."/>
            <person name="Hall N."/>
            <person name="Watson M."/>
            <person name="Adriaenssens E.M."/>
            <person name="Foster-Nyarko E."/>
            <person name="Jarju S."/>
            <person name="Secka A."/>
            <person name="Antonio M."/>
            <person name="Oren A."/>
            <person name="Chaudhuri R.R."/>
            <person name="La Ragione R."/>
            <person name="Hildebrand F."/>
            <person name="Pallen M.J."/>
        </authorList>
    </citation>
    <scope>NUCLEOTIDE SEQUENCE</scope>
    <source>
        <strain evidence="3">G3-3990</strain>
    </source>
</reference>
<dbReference type="SUPFAM" id="SSF53187">
    <property type="entry name" value="Zn-dependent exopeptidases"/>
    <property type="match status" value="1"/>
</dbReference>
<evidence type="ECO:0000256" key="1">
    <source>
        <dbReference type="SAM" id="Phobius"/>
    </source>
</evidence>
<keyword evidence="1" id="KW-1133">Transmembrane helix</keyword>
<feature type="transmembrane region" description="Helical" evidence="1">
    <location>
        <begin position="437"/>
        <end position="454"/>
    </location>
</feature>
<keyword evidence="1" id="KW-0812">Transmembrane</keyword>
<evidence type="ECO:0000259" key="2">
    <source>
        <dbReference type="Pfam" id="PF04389"/>
    </source>
</evidence>
<accession>A0A9D9HT77</accession>
<organism evidence="3 4">
    <name type="scientific">Candidatus Gallipaludibacter merdavium</name>
    <dbReference type="NCBI Taxonomy" id="2840839"/>
    <lineage>
        <taxon>Bacteria</taxon>
        <taxon>Pseudomonadati</taxon>
        <taxon>Bacteroidota</taxon>
        <taxon>Bacteroidia</taxon>
        <taxon>Bacteroidales</taxon>
        <taxon>Candidatus Gallipaludibacter</taxon>
    </lineage>
</organism>